<evidence type="ECO:0000313" key="2">
    <source>
        <dbReference type="EMBL" id="MFD1204006.1"/>
    </source>
</evidence>
<dbReference type="Gene3D" id="1.10.260.40">
    <property type="entry name" value="lambda repressor-like DNA-binding domains"/>
    <property type="match status" value="1"/>
</dbReference>
<dbReference type="EMBL" id="JBHTLT010000014">
    <property type="protein sequence ID" value="MFD1204006.1"/>
    <property type="molecule type" value="Genomic_DNA"/>
</dbReference>
<dbReference type="SUPFAM" id="SSF47413">
    <property type="entry name" value="lambda repressor-like DNA-binding domains"/>
    <property type="match status" value="1"/>
</dbReference>
<dbReference type="RefSeq" id="WP_381479708.1">
    <property type="nucleotide sequence ID" value="NZ_JBHTLT010000014.1"/>
</dbReference>
<protein>
    <submittedName>
        <fullName evidence="2">Helix-turn-helix transcriptional regulator</fullName>
    </submittedName>
</protein>
<dbReference type="Proteomes" id="UP001597231">
    <property type="component" value="Unassembled WGS sequence"/>
</dbReference>
<evidence type="ECO:0000313" key="3">
    <source>
        <dbReference type="Proteomes" id="UP001597231"/>
    </source>
</evidence>
<dbReference type="InterPro" id="IPR001387">
    <property type="entry name" value="Cro/C1-type_HTH"/>
</dbReference>
<organism evidence="2 3">
    <name type="scientific">Sporosarcina contaminans</name>
    <dbReference type="NCBI Taxonomy" id="633403"/>
    <lineage>
        <taxon>Bacteria</taxon>
        <taxon>Bacillati</taxon>
        <taxon>Bacillota</taxon>
        <taxon>Bacilli</taxon>
        <taxon>Bacillales</taxon>
        <taxon>Caryophanaceae</taxon>
        <taxon>Sporosarcina</taxon>
    </lineage>
</organism>
<sequence length="90" mass="10143">MNKPQTDTALLESKMVLKGFRSRKQFAEAVGTTATTIGNILNGVHNPSYDLMNSIYRVLELTPEEGTAIFFNSNLRNTKELMRHRQEAAN</sequence>
<reference evidence="3" key="1">
    <citation type="journal article" date="2019" name="Int. J. Syst. Evol. Microbiol.">
        <title>The Global Catalogue of Microorganisms (GCM) 10K type strain sequencing project: providing services to taxonomists for standard genome sequencing and annotation.</title>
        <authorList>
            <consortium name="The Broad Institute Genomics Platform"/>
            <consortium name="The Broad Institute Genome Sequencing Center for Infectious Disease"/>
            <person name="Wu L."/>
            <person name="Ma J."/>
        </authorList>
    </citation>
    <scope>NUCLEOTIDE SEQUENCE [LARGE SCALE GENOMIC DNA]</scope>
    <source>
        <strain evidence="3">CCUG 53915</strain>
    </source>
</reference>
<feature type="domain" description="HTH cro/C1-type" evidence="1">
    <location>
        <begin position="22"/>
        <end position="66"/>
    </location>
</feature>
<comment type="caution">
    <text evidence="2">The sequence shown here is derived from an EMBL/GenBank/DDBJ whole genome shotgun (WGS) entry which is preliminary data.</text>
</comment>
<evidence type="ECO:0000259" key="1">
    <source>
        <dbReference type="PROSITE" id="PS50943"/>
    </source>
</evidence>
<dbReference type="Pfam" id="PF01381">
    <property type="entry name" value="HTH_3"/>
    <property type="match status" value="1"/>
</dbReference>
<dbReference type="SMART" id="SM00530">
    <property type="entry name" value="HTH_XRE"/>
    <property type="match status" value="1"/>
</dbReference>
<name>A0ABW3TTC3_9BACL</name>
<keyword evidence="3" id="KW-1185">Reference proteome</keyword>
<gene>
    <name evidence="2" type="ORF">ACFQ38_02535</name>
</gene>
<accession>A0ABW3TTC3</accession>
<proteinExistence type="predicted"/>
<dbReference type="InterPro" id="IPR010982">
    <property type="entry name" value="Lambda_DNA-bd_dom_sf"/>
</dbReference>
<dbReference type="PROSITE" id="PS50943">
    <property type="entry name" value="HTH_CROC1"/>
    <property type="match status" value="1"/>
</dbReference>
<dbReference type="CDD" id="cd00093">
    <property type="entry name" value="HTH_XRE"/>
    <property type="match status" value="1"/>
</dbReference>